<reference evidence="6" key="1">
    <citation type="submission" date="2023-07" db="EMBL/GenBank/DDBJ databases">
        <title>Chromosome-level genome assembly of Artemia franciscana.</title>
        <authorList>
            <person name="Jo E."/>
        </authorList>
    </citation>
    <scope>NUCLEOTIDE SEQUENCE</scope>
    <source>
        <tissue evidence="6">Whole body</tissue>
    </source>
</reference>
<feature type="compositionally biased region" description="Basic and acidic residues" evidence="3">
    <location>
        <begin position="859"/>
        <end position="892"/>
    </location>
</feature>
<dbReference type="Pfam" id="PF00620">
    <property type="entry name" value="RhoGAP"/>
    <property type="match status" value="1"/>
</dbReference>
<dbReference type="GO" id="GO:0005096">
    <property type="term" value="F:GTPase activator activity"/>
    <property type="evidence" value="ECO:0007669"/>
    <property type="project" value="UniProtKB-KW"/>
</dbReference>
<evidence type="ECO:0000259" key="4">
    <source>
        <dbReference type="PROSITE" id="PS50238"/>
    </source>
</evidence>
<dbReference type="EMBL" id="JAVRJZ010000017">
    <property type="protein sequence ID" value="KAK2709441.1"/>
    <property type="molecule type" value="Genomic_DNA"/>
</dbReference>
<feature type="region of interest" description="Disordered" evidence="3">
    <location>
        <begin position="510"/>
        <end position="582"/>
    </location>
</feature>
<evidence type="ECO:0000313" key="7">
    <source>
        <dbReference type="Proteomes" id="UP001187531"/>
    </source>
</evidence>
<dbReference type="GO" id="GO:0007165">
    <property type="term" value="P:signal transduction"/>
    <property type="evidence" value="ECO:0007669"/>
    <property type="project" value="InterPro"/>
</dbReference>
<dbReference type="SMART" id="SM00721">
    <property type="entry name" value="BAR"/>
    <property type="match status" value="1"/>
</dbReference>
<gene>
    <name evidence="6" type="ORF">QYM36_013186</name>
</gene>
<dbReference type="InterPro" id="IPR047165">
    <property type="entry name" value="RHG17/44/SH3BP1-like"/>
</dbReference>
<feature type="region of interest" description="Disordered" evidence="3">
    <location>
        <begin position="810"/>
        <end position="955"/>
    </location>
</feature>
<dbReference type="Pfam" id="PF03114">
    <property type="entry name" value="BAR"/>
    <property type="match status" value="1"/>
</dbReference>
<keyword evidence="7" id="KW-1185">Reference proteome</keyword>
<feature type="compositionally biased region" description="Basic and acidic residues" evidence="3">
    <location>
        <begin position="824"/>
        <end position="835"/>
    </location>
</feature>
<dbReference type="PROSITE" id="PS50238">
    <property type="entry name" value="RHOGAP"/>
    <property type="match status" value="1"/>
</dbReference>
<dbReference type="PANTHER" id="PTHR14130:SF14">
    <property type="entry name" value="RHO GTPASE-ACTIVATING PROTEIN 92B"/>
    <property type="match status" value="1"/>
</dbReference>
<dbReference type="GO" id="GO:0032956">
    <property type="term" value="P:regulation of actin cytoskeleton organization"/>
    <property type="evidence" value="ECO:0007669"/>
    <property type="project" value="TreeGrafter"/>
</dbReference>
<feature type="compositionally biased region" description="Polar residues" evidence="3">
    <location>
        <begin position="810"/>
        <end position="823"/>
    </location>
</feature>
<dbReference type="InterPro" id="IPR027267">
    <property type="entry name" value="AH/BAR_dom_sf"/>
</dbReference>
<name>A0AA88HPJ7_ARTSF</name>
<protein>
    <submittedName>
        <fullName evidence="6">Uncharacterized protein</fullName>
    </submittedName>
</protein>
<keyword evidence="1" id="KW-0343">GTPase activation</keyword>
<feature type="domain" description="Rho-GAP" evidence="4">
    <location>
        <begin position="252"/>
        <end position="447"/>
    </location>
</feature>
<dbReference type="GO" id="GO:0005737">
    <property type="term" value="C:cytoplasm"/>
    <property type="evidence" value="ECO:0007669"/>
    <property type="project" value="InterPro"/>
</dbReference>
<dbReference type="Gene3D" id="1.20.1270.60">
    <property type="entry name" value="Arfaptin homology (AH) domain/BAR domain"/>
    <property type="match status" value="1"/>
</dbReference>
<feature type="compositionally biased region" description="Basic and acidic residues" evidence="3">
    <location>
        <begin position="569"/>
        <end position="582"/>
    </location>
</feature>
<dbReference type="Proteomes" id="UP001187531">
    <property type="component" value="Unassembled WGS sequence"/>
</dbReference>
<dbReference type="PROSITE" id="PS51021">
    <property type="entry name" value="BAR"/>
    <property type="match status" value="1"/>
</dbReference>
<dbReference type="SUPFAM" id="SSF48350">
    <property type="entry name" value="GTPase activation domain, GAP"/>
    <property type="match status" value="1"/>
</dbReference>
<evidence type="ECO:0000256" key="2">
    <source>
        <dbReference type="ARBA" id="ARBA00022553"/>
    </source>
</evidence>
<sequence>MADKMKKQFFFVKGLANQSLFRTEKTEVLDESLLLAERRIDALQKACSVSARKILSCLAGHGTDATTVEKRSKKIPEILLANSMLEASTPFGDSSVLGRILHEVGSIENELGYELLQYELKVEQIVTSHLQQVESEVAAILKNRRILNKLSLEMDASRKVYQSNRMSSGNTKSDQLREDMEDSYQKVEISKDSLATEIYTLLAREPEFASTILKYAQLKRDYHRAAWNLLERNIPKLEQVISDNPARPVFGTKLETHLESSGRTIAFPIEVCICALLEVGLEEEGLFRVAGGSSKIRKLKAVFDAGYCDLTAVIEDARDPHVIASVLKSYLRELPEPLLTHELYEEWIHSVRASNLDGQLQSMKNVLKKMPKPYFINLRYLVRFFSELTNYQDVNKMTPSNIAIVIAPNLIWIPDEDGKNALGLNMSLANTYSCILEHLINHCEYFFPGSESMDFYITCSKVVLEQASPKSIQSSSRVSAPEFTQEAPTIKFHKRVGSFDAAVALANGIESPSSPKLPVRRKNKQAPVPPTPPKLEEPIPTQSDQKIEVEKVRPPLPPPPSERTATLPRLKEQKMKERNQSKEDLLAEIDKEVHRKLDLEEKRNIESGEVVEKQEKSNIGLSRAASIRNRAALFEKPLVDDASRMSKSTGTLTGDVPETSVVQRRLTFLEGQQVQSVKMPVPAERIRPLGTAPAESSIQRSNEKFATVVEVEKSKPLIPERPTALPRLERKNSSSNEVGKAVLEKAHVYSVDKHQPSFVQVPPQQDGLTRKNSVNNFNIESKQEDKAGKQIQPVDPGIQTEIVHMPSNITKIQNSNDLKTNSVNDKENSGDKIDFIESGGFAGDIEKYASDEPAMQEFTGRKQDETTDRESSDSDAEGRKKPAKPPKPERITKSVVRNSAELGDTVTQQILENTEGAPVAVNDNGRPPTALPRPSTQIFPATKSRSDSNAESTDF</sequence>
<dbReference type="InterPro" id="IPR008936">
    <property type="entry name" value="Rho_GTPase_activation_prot"/>
</dbReference>
<comment type="caution">
    <text evidence="6">The sequence shown here is derived from an EMBL/GenBank/DDBJ whole genome shotgun (WGS) entry which is preliminary data.</text>
</comment>
<proteinExistence type="predicted"/>
<evidence type="ECO:0000259" key="5">
    <source>
        <dbReference type="PROSITE" id="PS51021"/>
    </source>
</evidence>
<dbReference type="InterPro" id="IPR004148">
    <property type="entry name" value="BAR_dom"/>
</dbReference>
<dbReference type="FunFam" id="1.10.555.10:FF:000001">
    <property type="entry name" value="Rho GTPase activating protein 44"/>
    <property type="match status" value="1"/>
</dbReference>
<evidence type="ECO:0000313" key="6">
    <source>
        <dbReference type="EMBL" id="KAK2709442.1"/>
    </source>
</evidence>
<dbReference type="PANTHER" id="PTHR14130">
    <property type="entry name" value="3BP-1 RELATED RHOGAP"/>
    <property type="match status" value="1"/>
</dbReference>
<evidence type="ECO:0000256" key="1">
    <source>
        <dbReference type="ARBA" id="ARBA00022468"/>
    </source>
</evidence>
<dbReference type="EMBL" id="JAVRJZ010000017">
    <property type="protein sequence ID" value="KAK2709442.1"/>
    <property type="molecule type" value="Genomic_DNA"/>
</dbReference>
<accession>A0AA88HPJ7</accession>
<dbReference type="SMART" id="SM00324">
    <property type="entry name" value="RhoGAP"/>
    <property type="match status" value="1"/>
</dbReference>
<dbReference type="SUPFAM" id="SSF103657">
    <property type="entry name" value="BAR/IMD domain-like"/>
    <property type="match status" value="1"/>
</dbReference>
<organism evidence="6 7">
    <name type="scientific">Artemia franciscana</name>
    <name type="common">Brine shrimp</name>
    <name type="synonym">Artemia sanfranciscana</name>
    <dbReference type="NCBI Taxonomy" id="6661"/>
    <lineage>
        <taxon>Eukaryota</taxon>
        <taxon>Metazoa</taxon>
        <taxon>Ecdysozoa</taxon>
        <taxon>Arthropoda</taxon>
        <taxon>Crustacea</taxon>
        <taxon>Branchiopoda</taxon>
        <taxon>Anostraca</taxon>
        <taxon>Artemiidae</taxon>
        <taxon>Artemia</taxon>
    </lineage>
</organism>
<dbReference type="GO" id="GO:0035020">
    <property type="term" value="P:regulation of Rac protein signal transduction"/>
    <property type="evidence" value="ECO:0007669"/>
    <property type="project" value="TreeGrafter"/>
</dbReference>
<evidence type="ECO:0000256" key="3">
    <source>
        <dbReference type="SAM" id="MobiDB-lite"/>
    </source>
</evidence>
<dbReference type="InterPro" id="IPR000198">
    <property type="entry name" value="RhoGAP_dom"/>
</dbReference>
<keyword evidence="2" id="KW-0597">Phosphoprotein</keyword>
<dbReference type="Gene3D" id="1.10.555.10">
    <property type="entry name" value="Rho GTPase activation protein"/>
    <property type="match status" value="1"/>
</dbReference>
<feature type="domain" description="BAR" evidence="5">
    <location>
        <begin position="18"/>
        <end position="246"/>
    </location>
</feature>
<dbReference type="AlphaFoldDB" id="A0AA88HPJ7"/>